<dbReference type="PANTHER" id="PTHR12215:SF15">
    <property type="entry name" value="4'-PHOSPHOPANTETHEINYL TRANSFERASE SUPERFAMILY-RELATED"/>
    <property type="match status" value="1"/>
</dbReference>
<protein>
    <submittedName>
        <fullName evidence="4">4'-phosphopantetheinyl transferase family protein</fullName>
    </submittedName>
</protein>
<dbReference type="InterPro" id="IPR037143">
    <property type="entry name" value="4-PPantetheinyl_Trfase_dom_sf"/>
</dbReference>
<evidence type="ECO:0000256" key="1">
    <source>
        <dbReference type="ARBA" id="ARBA00010990"/>
    </source>
</evidence>
<comment type="similarity">
    <text evidence="1">Belongs to the P-Pant transferase superfamily. Gsp/Sfp/HetI/AcpT family.</text>
</comment>
<comment type="caution">
    <text evidence="4">The sequence shown here is derived from an EMBL/GenBank/DDBJ whole genome shotgun (WGS) entry which is preliminary data.</text>
</comment>
<name>A0ABW3I0E5_9FLAO</name>
<reference evidence="5" key="1">
    <citation type="journal article" date="2019" name="Int. J. Syst. Evol. Microbiol.">
        <title>The Global Catalogue of Microorganisms (GCM) 10K type strain sequencing project: providing services to taxonomists for standard genome sequencing and annotation.</title>
        <authorList>
            <consortium name="The Broad Institute Genomics Platform"/>
            <consortium name="The Broad Institute Genome Sequencing Center for Infectious Disease"/>
            <person name="Wu L."/>
            <person name="Ma J."/>
        </authorList>
    </citation>
    <scope>NUCLEOTIDE SEQUENCE [LARGE SCALE GENOMIC DNA]</scope>
    <source>
        <strain evidence="5">CCUG 62114</strain>
    </source>
</reference>
<keyword evidence="5" id="KW-1185">Reference proteome</keyword>
<dbReference type="Gene3D" id="3.90.470.20">
    <property type="entry name" value="4'-phosphopantetheinyl transferase domain"/>
    <property type="match status" value="2"/>
</dbReference>
<evidence type="ECO:0000313" key="5">
    <source>
        <dbReference type="Proteomes" id="UP001596997"/>
    </source>
</evidence>
<gene>
    <name evidence="4" type="ORF">ACFQ1O_03600</name>
</gene>
<feature type="domain" description="4'-phosphopantetheinyl transferase" evidence="3">
    <location>
        <begin position="104"/>
        <end position="175"/>
    </location>
</feature>
<dbReference type="Proteomes" id="UP001596997">
    <property type="component" value="Unassembled WGS sequence"/>
</dbReference>
<proteinExistence type="inferred from homology"/>
<sequence>MIHVDFIDITRVSKEDIDFICEVLPDNFQRRVKGNLITKKTSLLGRALLYMNSLEFSSKELDKLTFSLKHTGKLYLEDSPAFNISHGGKYVALAISSCNEPIEIGLDIEKNRAVNSLEDLSSYFALEEQEEIYKQKKKAEAFLKIWTRKEAFYKAIGTGIYTKNSLKKINCLDNKVNYKGDDWYFNTSELAENYWVSCVSNKKSKVVFRERNLKELKTIKPQYNNNILHHFL</sequence>
<dbReference type="SUPFAM" id="SSF56214">
    <property type="entry name" value="4'-phosphopantetheinyl transferase"/>
    <property type="match status" value="2"/>
</dbReference>
<dbReference type="PANTHER" id="PTHR12215">
    <property type="entry name" value="PHOSPHOPANTETHEINE TRANSFERASE"/>
    <property type="match status" value="1"/>
</dbReference>
<organism evidence="4 5">
    <name type="scientific">Pseudofulvibacter geojedonensis</name>
    <dbReference type="NCBI Taxonomy" id="1123758"/>
    <lineage>
        <taxon>Bacteria</taxon>
        <taxon>Pseudomonadati</taxon>
        <taxon>Bacteroidota</taxon>
        <taxon>Flavobacteriia</taxon>
        <taxon>Flavobacteriales</taxon>
        <taxon>Flavobacteriaceae</taxon>
        <taxon>Pseudofulvibacter</taxon>
    </lineage>
</organism>
<dbReference type="EMBL" id="JBHTJM010000003">
    <property type="protein sequence ID" value="MFD0963087.1"/>
    <property type="molecule type" value="Genomic_DNA"/>
</dbReference>
<dbReference type="GO" id="GO:0016740">
    <property type="term" value="F:transferase activity"/>
    <property type="evidence" value="ECO:0007669"/>
    <property type="project" value="UniProtKB-KW"/>
</dbReference>
<dbReference type="InterPro" id="IPR008278">
    <property type="entry name" value="4-PPantetheinyl_Trfase_dom"/>
</dbReference>
<dbReference type="Pfam" id="PF01648">
    <property type="entry name" value="ACPS"/>
    <property type="match status" value="1"/>
</dbReference>
<evidence type="ECO:0000313" key="4">
    <source>
        <dbReference type="EMBL" id="MFD0963087.1"/>
    </source>
</evidence>
<accession>A0ABW3I0E5</accession>
<dbReference type="RefSeq" id="WP_377713434.1">
    <property type="nucleotide sequence ID" value="NZ_JBHTJM010000003.1"/>
</dbReference>
<dbReference type="InterPro" id="IPR050559">
    <property type="entry name" value="P-Pant_transferase_sf"/>
</dbReference>
<evidence type="ECO:0000256" key="2">
    <source>
        <dbReference type="ARBA" id="ARBA00022679"/>
    </source>
</evidence>
<keyword evidence="2 4" id="KW-0808">Transferase</keyword>
<evidence type="ECO:0000259" key="3">
    <source>
        <dbReference type="Pfam" id="PF01648"/>
    </source>
</evidence>